<keyword evidence="1" id="KW-0472">Membrane</keyword>
<keyword evidence="1" id="KW-1133">Transmembrane helix</keyword>
<organism evidence="2 3">
    <name type="scientific">Streptomyces chisholmiae</name>
    <dbReference type="NCBI Taxonomy" id="3075540"/>
    <lineage>
        <taxon>Bacteria</taxon>
        <taxon>Bacillati</taxon>
        <taxon>Actinomycetota</taxon>
        <taxon>Actinomycetes</taxon>
        <taxon>Kitasatosporales</taxon>
        <taxon>Streptomycetaceae</taxon>
        <taxon>Streptomyces</taxon>
    </lineage>
</organism>
<dbReference type="EMBL" id="JAVREO010000005">
    <property type="protein sequence ID" value="MDT0266693.1"/>
    <property type="molecule type" value="Genomic_DNA"/>
</dbReference>
<name>A0ABU2JR40_9ACTN</name>
<protein>
    <submittedName>
        <fullName evidence="2">Uncharacterized protein</fullName>
    </submittedName>
</protein>
<feature type="transmembrane region" description="Helical" evidence="1">
    <location>
        <begin position="116"/>
        <end position="134"/>
    </location>
</feature>
<gene>
    <name evidence="2" type="ORF">RM844_10350</name>
</gene>
<proteinExistence type="predicted"/>
<keyword evidence="1" id="KW-0812">Transmembrane</keyword>
<accession>A0ABU2JR40</accession>
<dbReference type="RefSeq" id="WP_311666729.1">
    <property type="nucleotide sequence ID" value="NZ_JAVREO010000005.1"/>
</dbReference>
<sequence length="192" mass="21285">MKDHQIIALFDGAAEVEVVTQGRLFPVLAIAHEYGYELTWCKISPQTGISRFAFARDDDESARRRAAWAKYHYETNGAWWATAAPGPSASAISPMTAAEARFGLYLYEKRPLIQQLWPMVAIIVAALAGGVWFLVSAPLGALPCLGVALAGGASLLWYPRRRARKEAEYRRTLADFDRQRVFWSHEEQGGGG</sequence>
<evidence type="ECO:0000313" key="2">
    <source>
        <dbReference type="EMBL" id="MDT0266693.1"/>
    </source>
</evidence>
<feature type="transmembrane region" description="Helical" evidence="1">
    <location>
        <begin position="140"/>
        <end position="158"/>
    </location>
</feature>
<dbReference type="Proteomes" id="UP001183410">
    <property type="component" value="Unassembled WGS sequence"/>
</dbReference>
<evidence type="ECO:0000256" key="1">
    <source>
        <dbReference type="SAM" id="Phobius"/>
    </source>
</evidence>
<reference evidence="3" key="1">
    <citation type="submission" date="2023-07" db="EMBL/GenBank/DDBJ databases">
        <title>30 novel species of actinomycetes from the DSMZ collection.</title>
        <authorList>
            <person name="Nouioui I."/>
        </authorList>
    </citation>
    <scope>NUCLEOTIDE SEQUENCE [LARGE SCALE GENOMIC DNA]</scope>
    <source>
        <strain evidence="3">DSM 44915</strain>
    </source>
</reference>
<evidence type="ECO:0000313" key="3">
    <source>
        <dbReference type="Proteomes" id="UP001183410"/>
    </source>
</evidence>
<comment type="caution">
    <text evidence="2">The sequence shown here is derived from an EMBL/GenBank/DDBJ whole genome shotgun (WGS) entry which is preliminary data.</text>
</comment>
<keyword evidence="3" id="KW-1185">Reference proteome</keyword>